<feature type="non-terminal residue" evidence="2">
    <location>
        <position position="1"/>
    </location>
</feature>
<feature type="compositionally biased region" description="Basic and acidic residues" evidence="1">
    <location>
        <begin position="63"/>
        <end position="72"/>
    </location>
</feature>
<organism evidence="2">
    <name type="scientific">Haliotis discus</name>
    <name type="common">Abalone</name>
    <name type="synonym">Nordotis discus</name>
    <dbReference type="NCBI Taxonomy" id="36094"/>
    <lineage>
        <taxon>Eukaryota</taxon>
        <taxon>Metazoa</taxon>
        <taxon>Spiralia</taxon>
        <taxon>Lophotrochozoa</taxon>
        <taxon>Mollusca</taxon>
        <taxon>Gastropoda</taxon>
        <taxon>Vetigastropoda</taxon>
        <taxon>Lepetellida</taxon>
        <taxon>Haliotoidea</taxon>
        <taxon>Haliotidae</taxon>
        <taxon>Haliotis</taxon>
    </lineage>
</organism>
<feature type="region of interest" description="Disordered" evidence="1">
    <location>
        <begin position="1"/>
        <end position="72"/>
    </location>
</feature>
<feature type="non-terminal residue" evidence="2">
    <location>
        <position position="72"/>
    </location>
</feature>
<accession>M9WF54</accession>
<name>M9WF54_HALDI</name>
<protein>
    <submittedName>
        <fullName evidence="2">Sperm protein</fullName>
    </submittedName>
</protein>
<proteinExistence type="evidence at transcript level"/>
<dbReference type="AlphaFoldDB" id="M9WF54"/>
<evidence type="ECO:0000313" key="2">
    <source>
        <dbReference type="EMBL" id="AGJ90069.1"/>
    </source>
</evidence>
<evidence type="ECO:0000256" key="1">
    <source>
        <dbReference type="SAM" id="MobiDB-lite"/>
    </source>
</evidence>
<dbReference type="EMBL" id="KC752610">
    <property type="protein sequence ID" value="AGJ90069.1"/>
    <property type="molecule type" value="mRNA"/>
</dbReference>
<sequence>HDKDSRDKSVTDSIGHVGSDQEFVKEDNELDDHQKQHVMRDNEYGSEEGHGQAFLTNKRKHGQSKEQDNQGP</sequence>
<feature type="compositionally biased region" description="Basic and acidic residues" evidence="1">
    <location>
        <begin position="1"/>
        <end position="10"/>
    </location>
</feature>
<reference evidence="2" key="1">
    <citation type="journal article" date="2013" name="Mol. Reprod. Dev.">
        <title>Mass spectrometry and next-generation sequencing reveal an abundant and rapidly evolving abalone sperm protein.</title>
        <authorList>
            <person name="Palmer M.R."/>
            <person name="McDowall M.H."/>
            <person name="Stewart L."/>
            <person name="Ouaddi A."/>
            <person name="Maccoss M.J."/>
            <person name="Swanson W.J."/>
        </authorList>
    </citation>
    <scope>NUCLEOTIDE SEQUENCE</scope>
    <source>
        <strain evidence="2">Comp266</strain>
    </source>
</reference>
<feature type="compositionally biased region" description="Basic and acidic residues" evidence="1">
    <location>
        <begin position="22"/>
        <end position="50"/>
    </location>
</feature>